<evidence type="ECO:0000313" key="2">
    <source>
        <dbReference type="EMBL" id="CAL1396251.1"/>
    </source>
</evidence>
<name>A0AAV2FD78_9ROSI</name>
<feature type="region of interest" description="Disordered" evidence="1">
    <location>
        <begin position="1"/>
        <end position="29"/>
    </location>
</feature>
<organism evidence="2 3">
    <name type="scientific">Linum trigynum</name>
    <dbReference type="NCBI Taxonomy" id="586398"/>
    <lineage>
        <taxon>Eukaryota</taxon>
        <taxon>Viridiplantae</taxon>
        <taxon>Streptophyta</taxon>
        <taxon>Embryophyta</taxon>
        <taxon>Tracheophyta</taxon>
        <taxon>Spermatophyta</taxon>
        <taxon>Magnoliopsida</taxon>
        <taxon>eudicotyledons</taxon>
        <taxon>Gunneridae</taxon>
        <taxon>Pentapetalae</taxon>
        <taxon>rosids</taxon>
        <taxon>fabids</taxon>
        <taxon>Malpighiales</taxon>
        <taxon>Linaceae</taxon>
        <taxon>Linum</taxon>
    </lineage>
</organism>
<reference evidence="2 3" key="1">
    <citation type="submission" date="2024-04" db="EMBL/GenBank/DDBJ databases">
        <authorList>
            <person name="Fracassetti M."/>
        </authorList>
    </citation>
    <scope>NUCLEOTIDE SEQUENCE [LARGE SCALE GENOMIC DNA]</scope>
</reference>
<protein>
    <submittedName>
        <fullName evidence="2">Uncharacterized protein</fullName>
    </submittedName>
</protein>
<gene>
    <name evidence="2" type="ORF">LTRI10_LOCUS36631</name>
</gene>
<sequence length="71" mass="8707">MRQRWRKGQTTMAERLRRQSKGSSKVGAESEFRRLDEMVAAERSRRQRLRFSLQIFKKKPSCRLLRPRMRR</sequence>
<evidence type="ECO:0000313" key="3">
    <source>
        <dbReference type="Proteomes" id="UP001497516"/>
    </source>
</evidence>
<dbReference type="Proteomes" id="UP001497516">
    <property type="component" value="Chromosome 6"/>
</dbReference>
<proteinExistence type="predicted"/>
<evidence type="ECO:0000256" key="1">
    <source>
        <dbReference type="SAM" id="MobiDB-lite"/>
    </source>
</evidence>
<dbReference type="EMBL" id="OZ034819">
    <property type="protein sequence ID" value="CAL1396251.1"/>
    <property type="molecule type" value="Genomic_DNA"/>
</dbReference>
<dbReference type="AlphaFoldDB" id="A0AAV2FD78"/>
<accession>A0AAV2FD78</accession>
<keyword evidence="3" id="KW-1185">Reference proteome</keyword>